<evidence type="ECO:0000256" key="9">
    <source>
        <dbReference type="ARBA" id="ARBA00023306"/>
    </source>
</evidence>
<keyword evidence="3" id="KW-0963">Cytoplasm</keyword>
<dbReference type="GeneID" id="8863045"/>
<keyword evidence="11" id="KW-1185">Reference proteome</keyword>
<name>D2UZ03_NAEGR</name>
<dbReference type="GO" id="GO:0051301">
    <property type="term" value="P:cell division"/>
    <property type="evidence" value="ECO:0007669"/>
    <property type="project" value="UniProtKB-KW"/>
</dbReference>
<dbReference type="GO" id="GO:0005829">
    <property type="term" value="C:cytosol"/>
    <property type="evidence" value="ECO:0007669"/>
    <property type="project" value="TreeGrafter"/>
</dbReference>
<dbReference type="GO" id="GO:0007098">
    <property type="term" value="P:centrosome cycle"/>
    <property type="evidence" value="ECO:0007669"/>
    <property type="project" value="TreeGrafter"/>
</dbReference>
<dbReference type="GO" id="GO:0005819">
    <property type="term" value="C:spindle"/>
    <property type="evidence" value="ECO:0007669"/>
    <property type="project" value="UniProtKB-SubCell"/>
</dbReference>
<dbReference type="PANTHER" id="PTHR31570:SF1">
    <property type="entry name" value="HAUS AUGMIN-LIKE COMPLEX SUBUNIT 1"/>
    <property type="match status" value="1"/>
</dbReference>
<keyword evidence="6" id="KW-0498">Mitosis</keyword>
<reference evidence="10 11" key="1">
    <citation type="journal article" date="2010" name="Cell">
        <title>The genome of Naegleria gruberi illuminates early eukaryotic versatility.</title>
        <authorList>
            <person name="Fritz-Laylin L.K."/>
            <person name="Prochnik S.E."/>
            <person name="Ginger M.L."/>
            <person name="Dacks J.B."/>
            <person name="Carpenter M.L."/>
            <person name="Field M.C."/>
            <person name="Kuo A."/>
            <person name="Paredez A."/>
            <person name="Chapman J."/>
            <person name="Pham J."/>
            <person name="Shu S."/>
            <person name="Neupane R."/>
            <person name="Cipriano M."/>
            <person name="Mancuso J."/>
            <person name="Tu H."/>
            <person name="Salamov A."/>
            <person name="Lindquist E."/>
            <person name="Shapiro H."/>
            <person name="Lucas S."/>
            <person name="Grigoriev I.V."/>
            <person name="Cande W.Z."/>
            <person name="Fulton C."/>
            <person name="Rokhsar D.S."/>
            <person name="Dawson S.C."/>
        </authorList>
    </citation>
    <scope>NUCLEOTIDE SEQUENCE [LARGE SCALE GENOMIC DNA]</scope>
    <source>
        <strain evidence="10 11">NEG-M</strain>
    </source>
</reference>
<keyword evidence="5" id="KW-0493">Microtubule</keyword>
<protein>
    <submittedName>
        <fullName evidence="10">Predicted protein</fullName>
    </submittedName>
</protein>
<sequence length="210" mass="24898">MEHIINSTLKKDEKIENNFHVNELAKVAAMMKLNNSSQGEFMDSLYDLSSDYDKVMDESNQLKKSIIDISDKTIDLIKKSQYLNEIHQQFDQEISEREQTDSLQNRLETIEYLKRKSHEYQVQVSGMQQQLNEAFALSNNLDVQQTTLIEIYDRIQELKTEIEPKLKLIERYHNLPPDVAQTRTRILQAKEQLKHLEEVFNRKAQHIWFD</sequence>
<dbReference type="Proteomes" id="UP000006671">
    <property type="component" value="Unassembled WGS sequence"/>
</dbReference>
<dbReference type="AlphaFoldDB" id="D2UZ03"/>
<keyword evidence="9" id="KW-0131">Cell cycle</keyword>
<dbReference type="InParanoid" id="D2UZ03"/>
<dbReference type="PANTHER" id="PTHR31570">
    <property type="entry name" value="HAUS AUGMIN-LIKE COMPLEX SUBUNIT 1"/>
    <property type="match status" value="1"/>
</dbReference>
<comment type="similarity">
    <text evidence="2">Belongs to the HAUS1 family.</text>
</comment>
<evidence type="ECO:0000256" key="3">
    <source>
        <dbReference type="ARBA" id="ARBA00022490"/>
    </source>
</evidence>
<gene>
    <name evidence="10" type="ORF">NAEGRDRAFT_45359</name>
</gene>
<dbReference type="RefSeq" id="XP_002682808.1">
    <property type="nucleotide sequence ID" value="XM_002682762.1"/>
</dbReference>
<dbReference type="OrthoDB" id="5372507at2759"/>
<dbReference type="InterPro" id="IPR026243">
    <property type="entry name" value="HAUS1"/>
</dbReference>
<proteinExistence type="inferred from homology"/>
<organism evidence="11">
    <name type="scientific">Naegleria gruberi</name>
    <name type="common">Amoeba</name>
    <dbReference type="NCBI Taxonomy" id="5762"/>
    <lineage>
        <taxon>Eukaryota</taxon>
        <taxon>Discoba</taxon>
        <taxon>Heterolobosea</taxon>
        <taxon>Tetramitia</taxon>
        <taxon>Eutetramitia</taxon>
        <taxon>Vahlkampfiidae</taxon>
        <taxon>Naegleria</taxon>
    </lineage>
</organism>
<dbReference type="GO" id="GO:0051225">
    <property type="term" value="P:spindle assembly"/>
    <property type="evidence" value="ECO:0007669"/>
    <property type="project" value="InterPro"/>
</dbReference>
<dbReference type="GO" id="GO:0070652">
    <property type="term" value="C:HAUS complex"/>
    <property type="evidence" value="ECO:0007669"/>
    <property type="project" value="InterPro"/>
</dbReference>
<dbReference type="KEGG" id="ngr:NAEGRDRAFT_45359"/>
<comment type="subcellular location">
    <subcellularLocation>
        <location evidence="1">Cytoplasm</location>
        <location evidence="1">Cytoskeleton</location>
        <location evidence="1">Spindle</location>
    </subcellularLocation>
</comment>
<evidence type="ECO:0000256" key="2">
    <source>
        <dbReference type="ARBA" id="ARBA00005479"/>
    </source>
</evidence>
<keyword evidence="7" id="KW-0175">Coiled coil</keyword>
<dbReference type="EMBL" id="GG738846">
    <property type="protein sequence ID" value="EFC50064.1"/>
    <property type="molecule type" value="Genomic_DNA"/>
</dbReference>
<evidence type="ECO:0000313" key="10">
    <source>
        <dbReference type="EMBL" id="EFC50064.1"/>
    </source>
</evidence>
<keyword evidence="4" id="KW-0132">Cell division</keyword>
<evidence type="ECO:0000256" key="1">
    <source>
        <dbReference type="ARBA" id="ARBA00004186"/>
    </source>
</evidence>
<keyword evidence="8" id="KW-0206">Cytoskeleton</keyword>
<evidence type="ECO:0000256" key="4">
    <source>
        <dbReference type="ARBA" id="ARBA00022618"/>
    </source>
</evidence>
<evidence type="ECO:0000256" key="8">
    <source>
        <dbReference type="ARBA" id="ARBA00023212"/>
    </source>
</evidence>
<evidence type="ECO:0000256" key="5">
    <source>
        <dbReference type="ARBA" id="ARBA00022701"/>
    </source>
</evidence>
<accession>D2UZ03</accession>
<dbReference type="Pfam" id="PF25762">
    <property type="entry name" value="HAUS1"/>
    <property type="match status" value="1"/>
</dbReference>
<dbReference type="GO" id="GO:0005874">
    <property type="term" value="C:microtubule"/>
    <property type="evidence" value="ECO:0007669"/>
    <property type="project" value="UniProtKB-KW"/>
</dbReference>
<evidence type="ECO:0000313" key="11">
    <source>
        <dbReference type="Proteomes" id="UP000006671"/>
    </source>
</evidence>
<dbReference type="VEuPathDB" id="AmoebaDB:NAEGRDRAFT_45359"/>
<evidence type="ECO:0000256" key="6">
    <source>
        <dbReference type="ARBA" id="ARBA00022776"/>
    </source>
</evidence>
<evidence type="ECO:0000256" key="7">
    <source>
        <dbReference type="ARBA" id="ARBA00023054"/>
    </source>
</evidence>